<dbReference type="InterPro" id="IPR040546">
    <property type="entry name" value="Rege-1_UBA-like"/>
</dbReference>
<dbReference type="STRING" id="7868.ENSCMIP00000018744"/>
<dbReference type="Proteomes" id="UP000314986">
    <property type="component" value="Unassembled WGS sequence"/>
</dbReference>
<dbReference type="GO" id="GO:0004521">
    <property type="term" value="F:RNA endonuclease activity"/>
    <property type="evidence" value="ECO:0007669"/>
    <property type="project" value="TreeGrafter"/>
</dbReference>
<feature type="compositionally biased region" description="Polar residues" evidence="11">
    <location>
        <begin position="183"/>
        <end position="204"/>
    </location>
</feature>
<feature type="region of interest" description="Disordered" evidence="11">
    <location>
        <begin position="181"/>
        <end position="215"/>
    </location>
</feature>
<reference evidence="13" key="4">
    <citation type="submission" date="2025-08" db="UniProtKB">
        <authorList>
            <consortium name="Ensembl"/>
        </authorList>
    </citation>
    <scope>IDENTIFICATION</scope>
</reference>
<reference evidence="14" key="2">
    <citation type="journal article" date="2007" name="PLoS Biol.">
        <title>Survey sequencing and comparative analysis of the elephant shark (Callorhinchus milii) genome.</title>
        <authorList>
            <person name="Venkatesh B."/>
            <person name="Kirkness E.F."/>
            <person name="Loh Y.H."/>
            <person name="Halpern A.L."/>
            <person name="Lee A.P."/>
            <person name="Johnson J."/>
            <person name="Dandona N."/>
            <person name="Viswanathan L.D."/>
            <person name="Tay A."/>
            <person name="Venter J.C."/>
            <person name="Strausberg R.L."/>
            <person name="Brenner S."/>
        </authorList>
    </citation>
    <scope>NUCLEOTIDE SEQUENCE [LARGE SCALE GENOMIC DNA]</scope>
</reference>
<keyword evidence="14" id="KW-1185">Reference proteome</keyword>
<organism evidence="13 14">
    <name type="scientific">Callorhinchus milii</name>
    <name type="common">Ghost shark</name>
    <dbReference type="NCBI Taxonomy" id="7868"/>
    <lineage>
        <taxon>Eukaryota</taxon>
        <taxon>Metazoa</taxon>
        <taxon>Chordata</taxon>
        <taxon>Craniata</taxon>
        <taxon>Vertebrata</taxon>
        <taxon>Chondrichthyes</taxon>
        <taxon>Holocephali</taxon>
        <taxon>Chimaeriformes</taxon>
        <taxon>Callorhinchidae</taxon>
        <taxon>Callorhinchus</taxon>
    </lineage>
</organism>
<sequence>MGLKDHSVHENDTVPGREPLNVENTDKPLSVITPWPMVESTTLDKIYSSMENVREWAMQSTDGTSSDSESEHLGSAILETAAVNRTHRQLCRSPGLESNLLKCNAILQDMKTDAQTKPKEDLKSTDEDKDYQTKMEFALKLGYSEEQVQLVLNKLGTDALPNDILGELVKLGNKLDSDLASCGTGNSGTVTPRDMTSTDSQRSDSPVEDLADDSDNLKPMVIDGSNVAMSHGNKEVFSCRGIKLAVDWFLERGHKDITVFVPAWRKEQSRPDALITDQEILRKLEKEKILVFTPSRRVQGRRVVCYDDRFIVKLAYESDGIIVSNDNYRDLQNEKPEWKKFIDERLLMYSFVNDKFMPPDDPLGRHGPSLDNFLRKRPVLPEHKKQPCPYGKKCTYGHKCKYYHPERGTQPQRSVADELRAIAKNSTTKTTNEGGLVKSNSVPTNTKTEGMSDVKRTAPKRQSDPSIRTPLYNEVEEKLSNKTRLETRSVPSLVGASNPSAAKYGGGASSSGMHFLPQEQGIPTPYAPVMSTNNHGAHMSYSSQHPKCESPVDVDYYSMVNAYSNLSFSSTQSPDRFAIDKEYRMNHMGSDCSSEGSISCGSSDSYVGYNERAYPSSPDTMLEENLKSHQFHTRHQPFIQGYHDSLTRVQSYSHEEQKPQHKTPVSYIASHLQHPVVGARSSCPGEYPAPQNTQHPQNMHMARALGTTRIESFSDSRLYENMPMRPRKPYVSQERFNWDWHGYGMDAYGYPPGYSLPNNPTQPCYDQFTFQSLPEKREQTWRMPWSGLPPEPSNQQRFQEARDQVFINLCNIFPADLVRMVMKRNPHTIDAQQLAAAILVEKSKLGY</sequence>
<dbReference type="PROSITE" id="PS50103">
    <property type="entry name" value="ZF_C3H1"/>
    <property type="match status" value="1"/>
</dbReference>
<evidence type="ECO:0000256" key="6">
    <source>
        <dbReference type="ARBA" id="ARBA00022771"/>
    </source>
</evidence>
<feature type="zinc finger region" description="C3H1-type" evidence="10">
    <location>
        <begin position="382"/>
        <end position="407"/>
    </location>
</feature>
<dbReference type="FunFam" id="3.40.50.11980:FF:000001">
    <property type="entry name" value="ZC3H12A isoform 1"/>
    <property type="match status" value="1"/>
</dbReference>
<keyword evidence="5" id="KW-0255">Endonuclease</keyword>
<evidence type="ECO:0000256" key="4">
    <source>
        <dbReference type="ARBA" id="ARBA00022723"/>
    </source>
</evidence>
<dbReference type="Gene3D" id="3.40.50.11980">
    <property type="match status" value="1"/>
</dbReference>
<dbReference type="PANTHER" id="PTHR12876:SF36">
    <property type="entry name" value="RIBONUCLEASE ZC3H12C-RELATED"/>
    <property type="match status" value="1"/>
</dbReference>
<dbReference type="GO" id="GO:0016787">
    <property type="term" value="F:hydrolase activity"/>
    <property type="evidence" value="ECO:0007669"/>
    <property type="project" value="UniProtKB-KW"/>
</dbReference>
<dbReference type="GO" id="GO:0005634">
    <property type="term" value="C:nucleus"/>
    <property type="evidence" value="ECO:0007669"/>
    <property type="project" value="TreeGrafter"/>
</dbReference>
<evidence type="ECO:0000256" key="7">
    <source>
        <dbReference type="ARBA" id="ARBA00022801"/>
    </source>
</evidence>
<proteinExistence type="inferred from homology"/>
<evidence type="ECO:0000313" key="14">
    <source>
        <dbReference type="Proteomes" id="UP000314986"/>
    </source>
</evidence>
<comment type="cofactor">
    <cofactor evidence="1">
        <name>Mg(2+)</name>
        <dbReference type="ChEBI" id="CHEBI:18420"/>
    </cofactor>
</comment>
<evidence type="ECO:0000256" key="5">
    <source>
        <dbReference type="ARBA" id="ARBA00022759"/>
    </source>
</evidence>
<dbReference type="OMA" id="RSPDCRY"/>
<dbReference type="AlphaFoldDB" id="A0A4W3ID25"/>
<feature type="domain" description="C3H1-type" evidence="12">
    <location>
        <begin position="382"/>
        <end position="407"/>
    </location>
</feature>
<dbReference type="GO" id="GO:0008270">
    <property type="term" value="F:zinc ion binding"/>
    <property type="evidence" value="ECO:0007669"/>
    <property type="project" value="UniProtKB-KW"/>
</dbReference>
<dbReference type="InParanoid" id="A0A4W3ID25"/>
<evidence type="ECO:0000256" key="10">
    <source>
        <dbReference type="PROSITE-ProRule" id="PRU00723"/>
    </source>
</evidence>
<reference evidence="14" key="1">
    <citation type="journal article" date="2006" name="Science">
        <title>Ancient noncoding elements conserved in the human genome.</title>
        <authorList>
            <person name="Venkatesh B."/>
            <person name="Kirkness E.F."/>
            <person name="Loh Y.H."/>
            <person name="Halpern A.L."/>
            <person name="Lee A.P."/>
            <person name="Johnson J."/>
            <person name="Dandona N."/>
            <person name="Viswanathan L.D."/>
            <person name="Tay A."/>
            <person name="Venter J.C."/>
            <person name="Strausberg R.L."/>
            <person name="Brenner S."/>
        </authorList>
    </citation>
    <scope>NUCLEOTIDE SEQUENCE [LARGE SCALE GENOMIC DNA]</scope>
</reference>
<keyword evidence="6 10" id="KW-0863">Zinc-finger</keyword>
<evidence type="ECO:0000313" key="13">
    <source>
        <dbReference type="Ensembl" id="ENSCMIP00000018744.1"/>
    </source>
</evidence>
<dbReference type="GO" id="GO:0036464">
    <property type="term" value="C:cytoplasmic ribonucleoprotein granule"/>
    <property type="evidence" value="ECO:0007669"/>
    <property type="project" value="TreeGrafter"/>
</dbReference>
<dbReference type="InterPro" id="IPR000571">
    <property type="entry name" value="Znf_CCCH"/>
</dbReference>
<dbReference type="CDD" id="cd18729">
    <property type="entry name" value="PIN_Zc3h12-like"/>
    <property type="match status" value="1"/>
</dbReference>
<protein>
    <submittedName>
        <fullName evidence="13">Zinc finger CCCH-type containing 12C</fullName>
    </submittedName>
</protein>
<name>A0A4W3ID25_CALMI</name>
<dbReference type="GO" id="GO:0003729">
    <property type="term" value="F:mRNA binding"/>
    <property type="evidence" value="ECO:0007669"/>
    <property type="project" value="TreeGrafter"/>
</dbReference>
<dbReference type="Pfam" id="PF18561">
    <property type="entry name" value="Regnase_1_C"/>
    <property type="match status" value="1"/>
</dbReference>
<accession>A0A4W3ID25</accession>
<dbReference type="Pfam" id="PF18039">
    <property type="entry name" value="UBA_6"/>
    <property type="match status" value="1"/>
</dbReference>
<feature type="region of interest" description="Disordered" evidence="11">
    <location>
        <begin position="1"/>
        <end position="25"/>
    </location>
</feature>
<dbReference type="PANTHER" id="PTHR12876">
    <property type="entry name" value="N4BP1-RELATED"/>
    <property type="match status" value="1"/>
</dbReference>
<dbReference type="InterPro" id="IPR040757">
    <property type="entry name" value="Regnase_1/ZC3H12_C"/>
</dbReference>
<dbReference type="InterPro" id="IPR051101">
    <property type="entry name" value="ZC3H12/N4BP1_RNase_Reg"/>
</dbReference>
<dbReference type="Pfam" id="PF11977">
    <property type="entry name" value="RNase_Zc3h12a"/>
    <property type="match status" value="1"/>
</dbReference>
<dbReference type="GeneTree" id="ENSGT00940000158397"/>
<keyword evidence="8 10" id="KW-0862">Zinc</keyword>
<keyword evidence="7" id="KW-0378">Hydrolase</keyword>
<dbReference type="Ensembl" id="ENSCMIT00000019098.1">
    <property type="protein sequence ID" value="ENSCMIP00000018744.1"/>
    <property type="gene ID" value="ENSCMIG00000008801.1"/>
</dbReference>
<keyword evidence="4 10" id="KW-0479">Metal-binding</keyword>
<evidence type="ECO:0000256" key="9">
    <source>
        <dbReference type="ARBA" id="ARBA00022842"/>
    </source>
</evidence>
<reference evidence="14" key="3">
    <citation type="journal article" date="2014" name="Nature">
        <title>Elephant shark genome provides unique insights into gnathostome evolution.</title>
        <authorList>
            <consortium name="International Elephant Shark Genome Sequencing Consortium"/>
            <person name="Venkatesh B."/>
            <person name="Lee A.P."/>
            <person name="Ravi V."/>
            <person name="Maurya A.K."/>
            <person name="Lian M.M."/>
            <person name="Swann J.B."/>
            <person name="Ohta Y."/>
            <person name="Flajnik M.F."/>
            <person name="Sutoh Y."/>
            <person name="Kasahara M."/>
            <person name="Hoon S."/>
            <person name="Gangu V."/>
            <person name="Roy S.W."/>
            <person name="Irimia M."/>
            <person name="Korzh V."/>
            <person name="Kondrychyn I."/>
            <person name="Lim Z.W."/>
            <person name="Tay B.H."/>
            <person name="Tohari S."/>
            <person name="Kong K.W."/>
            <person name="Ho S."/>
            <person name="Lorente-Galdos B."/>
            <person name="Quilez J."/>
            <person name="Marques-Bonet T."/>
            <person name="Raney B.J."/>
            <person name="Ingham P.W."/>
            <person name="Tay A."/>
            <person name="Hillier L.W."/>
            <person name="Minx P."/>
            <person name="Boehm T."/>
            <person name="Wilson R.K."/>
            <person name="Brenner S."/>
            <person name="Warren W.C."/>
        </authorList>
    </citation>
    <scope>NUCLEOTIDE SEQUENCE [LARGE SCALE GENOMIC DNA]</scope>
</reference>
<comment type="similarity">
    <text evidence="2">Belongs to the ZC3H12 family.</text>
</comment>
<feature type="compositionally biased region" description="Basic and acidic residues" evidence="11">
    <location>
        <begin position="1"/>
        <end position="12"/>
    </location>
</feature>
<evidence type="ECO:0000256" key="3">
    <source>
        <dbReference type="ARBA" id="ARBA00022722"/>
    </source>
</evidence>
<feature type="region of interest" description="Disordered" evidence="11">
    <location>
        <begin position="428"/>
        <end position="467"/>
    </location>
</feature>
<evidence type="ECO:0000256" key="1">
    <source>
        <dbReference type="ARBA" id="ARBA00001946"/>
    </source>
</evidence>
<evidence type="ECO:0000256" key="8">
    <source>
        <dbReference type="ARBA" id="ARBA00022833"/>
    </source>
</evidence>
<reference evidence="13" key="5">
    <citation type="submission" date="2025-09" db="UniProtKB">
        <authorList>
            <consortium name="Ensembl"/>
        </authorList>
    </citation>
    <scope>IDENTIFICATION</scope>
</reference>
<keyword evidence="9" id="KW-0460">Magnesium</keyword>
<feature type="compositionally biased region" description="Polar residues" evidence="11">
    <location>
        <begin position="428"/>
        <end position="449"/>
    </location>
</feature>
<evidence type="ECO:0000256" key="2">
    <source>
        <dbReference type="ARBA" id="ARBA00010922"/>
    </source>
</evidence>
<evidence type="ECO:0000259" key="12">
    <source>
        <dbReference type="PROSITE" id="PS50103"/>
    </source>
</evidence>
<evidence type="ECO:0000256" key="11">
    <source>
        <dbReference type="SAM" id="MobiDB-lite"/>
    </source>
</evidence>
<keyword evidence="3" id="KW-0540">Nuclease</keyword>
<dbReference type="InterPro" id="IPR021869">
    <property type="entry name" value="RNase_Zc3h12_NYN"/>
</dbReference>